<organism evidence="1">
    <name type="scientific">marine metagenome</name>
    <dbReference type="NCBI Taxonomy" id="408172"/>
    <lineage>
        <taxon>unclassified sequences</taxon>
        <taxon>metagenomes</taxon>
        <taxon>ecological metagenomes</taxon>
    </lineage>
</organism>
<feature type="non-terminal residue" evidence="1">
    <location>
        <position position="277"/>
    </location>
</feature>
<reference evidence="1" key="1">
    <citation type="submission" date="2018-05" db="EMBL/GenBank/DDBJ databases">
        <authorList>
            <person name="Lanie J.A."/>
            <person name="Ng W.-L."/>
            <person name="Kazmierczak K.M."/>
            <person name="Andrzejewski T.M."/>
            <person name="Davidsen T.M."/>
            <person name="Wayne K.J."/>
            <person name="Tettelin H."/>
            <person name="Glass J.I."/>
            <person name="Rusch D."/>
            <person name="Podicherti R."/>
            <person name="Tsui H.-C.T."/>
            <person name="Winkler M.E."/>
        </authorList>
    </citation>
    <scope>NUCLEOTIDE SEQUENCE</scope>
</reference>
<accession>A0A382WJZ1</accession>
<evidence type="ECO:0000313" key="1">
    <source>
        <dbReference type="EMBL" id="SVD58381.1"/>
    </source>
</evidence>
<feature type="non-terminal residue" evidence="1">
    <location>
        <position position="1"/>
    </location>
</feature>
<dbReference type="SUPFAM" id="SSF48208">
    <property type="entry name" value="Six-hairpin glycosidases"/>
    <property type="match status" value="1"/>
</dbReference>
<dbReference type="InterPro" id="IPR008928">
    <property type="entry name" value="6-hairpin_glycosidase_sf"/>
</dbReference>
<dbReference type="EMBL" id="UINC01159986">
    <property type="protein sequence ID" value="SVD58381.1"/>
    <property type="molecule type" value="Genomic_DNA"/>
</dbReference>
<evidence type="ECO:0008006" key="2">
    <source>
        <dbReference type="Google" id="ProtNLM"/>
    </source>
</evidence>
<sequence>KTAYGELLGLFPEMAQGKGRDRGKVDVIADQPMTYGLVLSAEALRYRALPTDEGKRRVRQATRWLLDNSRLAEDGKIGWGLPFAWNEYPQHTGYTITTAVVLEGLLDALTLGDFWKKEESERILKAVREAQVRWCREMWVENHAGGYFHYSTHDAGPGWFCVNAPAMFLGAMARFHAEHASAASATERKMLAERMDKLARAIVATVELREGAPYWKYIIPPNKYKSDRPNDLVHQVYILWGVEHYRDARNTVKLPWNRAGAMESLERFWKDGTLRFF</sequence>
<proteinExistence type="predicted"/>
<protein>
    <recommendedName>
        <fullName evidence="2">Glycoamylase-like domain-containing protein</fullName>
    </recommendedName>
</protein>
<name>A0A382WJZ1_9ZZZZ</name>
<dbReference type="AlphaFoldDB" id="A0A382WJZ1"/>
<dbReference type="GO" id="GO:0005975">
    <property type="term" value="P:carbohydrate metabolic process"/>
    <property type="evidence" value="ECO:0007669"/>
    <property type="project" value="InterPro"/>
</dbReference>
<gene>
    <name evidence="1" type="ORF">METZ01_LOCUS411235</name>
</gene>